<comment type="caution">
    <text evidence="6">The sequence shown here is derived from an EMBL/GenBank/DDBJ whole genome shotgun (WGS) entry which is preliminary data.</text>
</comment>
<dbReference type="AlphaFoldDB" id="A0A7W7R3U7"/>
<dbReference type="Pfam" id="PF01494">
    <property type="entry name" value="FAD_binding_3"/>
    <property type="match status" value="1"/>
</dbReference>
<dbReference type="PANTHER" id="PTHR47178">
    <property type="entry name" value="MONOOXYGENASE, FAD-BINDING"/>
    <property type="match status" value="1"/>
</dbReference>
<keyword evidence="4" id="KW-0503">Monooxygenase</keyword>
<evidence type="ECO:0000259" key="5">
    <source>
        <dbReference type="Pfam" id="PF01494"/>
    </source>
</evidence>
<evidence type="ECO:0000313" key="7">
    <source>
        <dbReference type="Proteomes" id="UP000540506"/>
    </source>
</evidence>
<feature type="domain" description="FAD-binding" evidence="5">
    <location>
        <begin position="317"/>
        <end position="370"/>
    </location>
</feature>
<evidence type="ECO:0000256" key="4">
    <source>
        <dbReference type="ARBA" id="ARBA00023033"/>
    </source>
</evidence>
<dbReference type="PRINTS" id="PR00420">
    <property type="entry name" value="RNGMNOXGNASE"/>
</dbReference>
<organism evidence="6 7">
    <name type="scientific">Kitasatospora kifunensis</name>
    <name type="common">Streptomyces kifunensis</name>
    <dbReference type="NCBI Taxonomy" id="58351"/>
    <lineage>
        <taxon>Bacteria</taxon>
        <taxon>Bacillati</taxon>
        <taxon>Actinomycetota</taxon>
        <taxon>Actinomycetes</taxon>
        <taxon>Kitasatosporales</taxon>
        <taxon>Streptomycetaceae</taxon>
        <taxon>Kitasatospora</taxon>
    </lineage>
</organism>
<dbReference type="GO" id="GO:0004497">
    <property type="term" value="F:monooxygenase activity"/>
    <property type="evidence" value="ECO:0007669"/>
    <property type="project" value="UniProtKB-KW"/>
</dbReference>
<evidence type="ECO:0000256" key="1">
    <source>
        <dbReference type="ARBA" id="ARBA00022630"/>
    </source>
</evidence>
<dbReference type="InterPro" id="IPR036188">
    <property type="entry name" value="FAD/NAD-bd_sf"/>
</dbReference>
<keyword evidence="1" id="KW-0285">Flavoprotein</keyword>
<keyword evidence="7" id="KW-1185">Reference proteome</keyword>
<dbReference type="Proteomes" id="UP000540506">
    <property type="component" value="Unassembled WGS sequence"/>
</dbReference>
<protein>
    <submittedName>
        <fullName evidence="6">2-polyprenyl-6-methoxyphenol hydroxylase-like FAD-dependent oxidoreductase</fullName>
    </submittedName>
</protein>
<dbReference type="Pfam" id="PF13450">
    <property type="entry name" value="NAD_binding_8"/>
    <property type="match status" value="1"/>
</dbReference>
<evidence type="ECO:0000313" key="6">
    <source>
        <dbReference type="EMBL" id="MBB4924917.1"/>
    </source>
</evidence>
<gene>
    <name evidence="6" type="ORF">FHR34_003910</name>
</gene>
<dbReference type="PANTHER" id="PTHR47178:SF6">
    <property type="entry name" value="FAD-BINDING DOMAIN-CONTAINING PROTEIN"/>
    <property type="match status" value="1"/>
</dbReference>
<dbReference type="InterPro" id="IPR002938">
    <property type="entry name" value="FAD-bd"/>
</dbReference>
<dbReference type="RefSeq" id="WP_184936785.1">
    <property type="nucleotide sequence ID" value="NZ_JACHJV010000001.1"/>
</dbReference>
<evidence type="ECO:0000256" key="3">
    <source>
        <dbReference type="ARBA" id="ARBA00023002"/>
    </source>
</evidence>
<dbReference type="Gene3D" id="3.50.50.60">
    <property type="entry name" value="FAD/NAD(P)-binding domain"/>
    <property type="match status" value="1"/>
</dbReference>
<dbReference type="EMBL" id="JACHJV010000001">
    <property type="protein sequence ID" value="MBB4924917.1"/>
    <property type="molecule type" value="Genomic_DNA"/>
</dbReference>
<reference evidence="6 7" key="1">
    <citation type="submission" date="2020-08" db="EMBL/GenBank/DDBJ databases">
        <title>Sequencing the genomes of 1000 actinobacteria strains.</title>
        <authorList>
            <person name="Klenk H.-P."/>
        </authorList>
    </citation>
    <scope>NUCLEOTIDE SEQUENCE [LARGE SCALE GENOMIC DNA]</scope>
    <source>
        <strain evidence="6 7">DSM 41654</strain>
    </source>
</reference>
<dbReference type="SUPFAM" id="SSF51905">
    <property type="entry name" value="FAD/NAD(P)-binding domain"/>
    <property type="match status" value="1"/>
</dbReference>
<keyword evidence="2" id="KW-0274">FAD</keyword>
<name>A0A7W7R3U7_KITKI</name>
<sequence length="406" mass="44430">MAMRTSRSPIRVLVIGGGIGGLCLAHGLRQAGVDVEVYERDESADGRRQGYRLRISPQGEAGLRACLPDRLEELLSATANVRDDSGLVAYDENLVEQWAPSFEDPRAGLPDKIDAVDRVTLRRILLTGLDGAVRFGKNFQRLEQRPDGRVTAYFEDGTEATGDVLVAADGTNSRVRAQLRPEDSPQDLGIRTIFSRIPRAEAIAAGLPEALQDRFSYVIGTDGHHLGLMPMLFRERPRQAAARLFPQADLVDSDDYYMSVFNVHQEDLGLSDEEFFALGGEELCALVVERTKGWHPDLREIFAFAQPETTFAVPLRATRPVRPWEAGPVVPLGDAVHAMPPSGGVGANTAIRDAQLLGGLLAAVDRGERELGEATAQYQRAMVEYATEGVEMSLRIAQWSIKKANG</sequence>
<proteinExistence type="predicted"/>
<accession>A0A7W7R3U7</accession>
<dbReference type="GO" id="GO:0071949">
    <property type="term" value="F:FAD binding"/>
    <property type="evidence" value="ECO:0007669"/>
    <property type="project" value="InterPro"/>
</dbReference>
<evidence type="ECO:0000256" key="2">
    <source>
        <dbReference type="ARBA" id="ARBA00022827"/>
    </source>
</evidence>
<keyword evidence="3" id="KW-0560">Oxidoreductase</keyword>